<dbReference type="PANTHER" id="PTHR12029">
    <property type="entry name" value="RNA METHYLTRANSFERASE"/>
    <property type="match status" value="1"/>
</dbReference>
<gene>
    <name evidence="4" type="primary">Dwil\GK22831</name>
    <name evidence="4" type="ORF">Dwil_GK22831</name>
</gene>
<dbReference type="GO" id="GO:0016423">
    <property type="term" value="F:tRNA (guanine) methyltransferase activity"/>
    <property type="evidence" value="ECO:0007669"/>
    <property type="project" value="InterPro"/>
</dbReference>
<dbReference type="Gene3D" id="3.40.1280.10">
    <property type="match status" value="1"/>
</dbReference>
<evidence type="ECO:0000256" key="1">
    <source>
        <dbReference type="ARBA" id="ARBA00022603"/>
    </source>
</evidence>
<dbReference type="InterPro" id="IPR045330">
    <property type="entry name" value="TRM3/TARBP1"/>
</dbReference>
<sequence length="1132" mass="131059">MALRGTKATTPTTTHAVVEVLENYIQNQNLLGEIAELDDMLCELVDMHKDNVVALKRVLQCIYNLLQSNSRFNVKFGQKLFHKLISVIIADSREDSAAQRLLVANVLVCVHLHTKKFRHMDNKFLLYQLFNLSSEEQPHAIQILVHLIDDFVREFGMECYAQLVTIIQNLLQSPEIERRKSAYFLMAKLLVITEREKRVGLPQHFLKILQCSEIQWSSYVTLMENLEEQQSHLVIPSLTCLLPRLHIPGGHSHENWHSWLRILYARLLQDNNILVLRWTLNYFFTRFDLRQLTGLNLLNEFLKATNRTQLFNFEGDDSLLKFKMGAFLTDNNLGLLLEHIAKVSWHCVPLHFWLCQINPDKVSKVPKRVLIELSSRVRTLQNPSLRKMAIQRVHKLFKNTIDELSLGDYMMFIDALYNSCDDFYGYDHLIDKIKKCDNIANVIARFNQRTYEIVCCFPSDFKQFCIEEFLKKLKNLPNSQHGWWRLFPLFRLSENIQVREFYFNKYNLDVSSLAEFSDLKELQSYILDKLHCESKEEKSFVLESCVDYFVERVEEWEMLANPIDLLDKGTERTVKHLAKLLCSNEKPLQDDNVLPGLIAKINNKTSCDGILDFILPYAYKFMNHKEYHGLVSDLIANRKRIASFDCFTIALIIKQLLHGETSTGDARIEAAYINAINDEIFPDELSRQMCIPHIQLCLSNEDLCCLCNKLLNINNEMSQKKLRYFENSKEHRIKMRIASSLLRINMEGRCYWSNDLWVALLEPSNQLNICYMYEALVARTLPSDDLLFEKLKGLCSLKPTQQVSLISVVYIYCDLHSNILQHRLEEIIDMLLPHTMGPHFQTRLLAQLVLYRLASQRNDLPVANAIIRSIKITLGDKLENLEEREPRLYLPQILTNYDVNALLYITNTPFDEYNNRHLYDNNIKMLRTAFKAKRKQSDTELSSLVTTTNANVQRKMNPRCDIYPKDDLATADEKATDYELIVVASLIDKLPNLGGLARTCEVFGVKTLIIATKSDVDKSDFANISMTAEKTLNIEEVKTVALGEFLIGKQSEGYKIVGAEQTAHSTSFSDFRFPKKCVLLLGHEKHGIPVDLIGFLDYAVEIPQFGMVRSLNVHVTGSLFIWEFCKQHMVKK</sequence>
<dbReference type="GO" id="GO:0030488">
    <property type="term" value="P:tRNA methylation"/>
    <property type="evidence" value="ECO:0007669"/>
    <property type="project" value="InterPro"/>
</dbReference>
<dbReference type="Proteomes" id="UP000007798">
    <property type="component" value="Unassembled WGS sequence"/>
</dbReference>
<dbReference type="STRING" id="7260.B4NF41"/>
<dbReference type="PANTHER" id="PTHR12029:SF11">
    <property type="entry name" value="METHYLTRANSFERASE TARBP1-RELATED"/>
    <property type="match status" value="1"/>
</dbReference>
<organism evidence="4 5">
    <name type="scientific">Drosophila willistoni</name>
    <name type="common">Fruit fly</name>
    <dbReference type="NCBI Taxonomy" id="7260"/>
    <lineage>
        <taxon>Eukaryota</taxon>
        <taxon>Metazoa</taxon>
        <taxon>Ecdysozoa</taxon>
        <taxon>Arthropoda</taxon>
        <taxon>Hexapoda</taxon>
        <taxon>Insecta</taxon>
        <taxon>Pterygota</taxon>
        <taxon>Neoptera</taxon>
        <taxon>Endopterygota</taxon>
        <taxon>Diptera</taxon>
        <taxon>Brachycera</taxon>
        <taxon>Muscomorpha</taxon>
        <taxon>Ephydroidea</taxon>
        <taxon>Drosophilidae</taxon>
        <taxon>Drosophila</taxon>
        <taxon>Sophophora</taxon>
    </lineage>
</organism>
<dbReference type="AlphaFoldDB" id="B4NF41"/>
<keyword evidence="2 4" id="KW-0808">Transferase</keyword>
<keyword evidence="5" id="KW-1185">Reference proteome</keyword>
<keyword evidence="1 4" id="KW-0489">Methyltransferase</keyword>
<accession>B4NF41</accession>
<dbReference type="InterPro" id="IPR029028">
    <property type="entry name" value="Alpha/beta_knot_MTases"/>
</dbReference>
<dbReference type="eggNOG" id="KOG0839">
    <property type="taxonomic scope" value="Eukaryota"/>
</dbReference>
<name>B4NF41_DROWI</name>
<dbReference type="EMBL" id="CH964251">
    <property type="protein sequence ID" value="EDW83416.1"/>
    <property type="molecule type" value="Genomic_DNA"/>
</dbReference>
<feature type="domain" description="tRNA/rRNA methyltransferase SpoU type" evidence="3">
    <location>
        <begin position="980"/>
        <end position="1121"/>
    </location>
</feature>
<evidence type="ECO:0000259" key="3">
    <source>
        <dbReference type="Pfam" id="PF00588"/>
    </source>
</evidence>
<dbReference type="SUPFAM" id="SSF75217">
    <property type="entry name" value="alpha/beta knot"/>
    <property type="match status" value="1"/>
</dbReference>
<evidence type="ECO:0000313" key="5">
    <source>
        <dbReference type="Proteomes" id="UP000007798"/>
    </source>
</evidence>
<dbReference type="SUPFAM" id="SSF48371">
    <property type="entry name" value="ARM repeat"/>
    <property type="match status" value="1"/>
</dbReference>
<dbReference type="CDD" id="cd18091">
    <property type="entry name" value="SpoU-like_TRM3-like"/>
    <property type="match status" value="1"/>
</dbReference>
<dbReference type="Pfam" id="PF00588">
    <property type="entry name" value="SpoU_methylase"/>
    <property type="match status" value="1"/>
</dbReference>
<dbReference type="HOGENOM" id="CLU_008457_0_0_1"/>
<evidence type="ECO:0000256" key="2">
    <source>
        <dbReference type="ARBA" id="ARBA00022679"/>
    </source>
</evidence>
<dbReference type="InParanoid" id="B4NF41"/>
<protein>
    <recommendedName>
        <fullName evidence="3">tRNA/rRNA methyltransferase SpoU type domain-containing protein</fullName>
    </recommendedName>
</protein>
<dbReference type="InterPro" id="IPR001537">
    <property type="entry name" value="SpoU_MeTrfase"/>
</dbReference>
<dbReference type="InterPro" id="IPR029026">
    <property type="entry name" value="tRNA_m1G_MTases_N"/>
</dbReference>
<dbReference type="InterPro" id="IPR016024">
    <property type="entry name" value="ARM-type_fold"/>
</dbReference>
<proteinExistence type="predicted"/>
<dbReference type="GO" id="GO:0003723">
    <property type="term" value="F:RNA binding"/>
    <property type="evidence" value="ECO:0007669"/>
    <property type="project" value="InterPro"/>
</dbReference>
<dbReference type="PhylomeDB" id="B4NF41"/>
<reference evidence="4 5" key="1">
    <citation type="journal article" date="2007" name="Nature">
        <title>Evolution of genes and genomes on the Drosophila phylogeny.</title>
        <authorList>
            <consortium name="Drosophila 12 Genomes Consortium"/>
            <person name="Clark A.G."/>
            <person name="Eisen M.B."/>
            <person name="Smith D.R."/>
            <person name="Bergman C.M."/>
            <person name="Oliver B."/>
            <person name="Markow T.A."/>
            <person name="Kaufman T.C."/>
            <person name="Kellis M."/>
            <person name="Gelbart W."/>
            <person name="Iyer V.N."/>
            <person name="Pollard D.A."/>
            <person name="Sackton T.B."/>
            <person name="Larracuente A.M."/>
            <person name="Singh N.D."/>
            <person name="Abad J.P."/>
            <person name="Abt D.N."/>
            <person name="Adryan B."/>
            <person name="Aguade M."/>
            <person name="Akashi H."/>
            <person name="Anderson W.W."/>
            <person name="Aquadro C.F."/>
            <person name="Ardell D.H."/>
            <person name="Arguello R."/>
            <person name="Artieri C.G."/>
            <person name="Barbash D.A."/>
            <person name="Barker D."/>
            <person name="Barsanti P."/>
            <person name="Batterham P."/>
            <person name="Batzoglou S."/>
            <person name="Begun D."/>
            <person name="Bhutkar A."/>
            <person name="Blanco E."/>
            <person name="Bosak S.A."/>
            <person name="Bradley R.K."/>
            <person name="Brand A.D."/>
            <person name="Brent M.R."/>
            <person name="Brooks A.N."/>
            <person name="Brown R.H."/>
            <person name="Butlin R.K."/>
            <person name="Caggese C."/>
            <person name="Calvi B.R."/>
            <person name="Bernardo de Carvalho A."/>
            <person name="Caspi A."/>
            <person name="Castrezana S."/>
            <person name="Celniker S.E."/>
            <person name="Chang J.L."/>
            <person name="Chapple C."/>
            <person name="Chatterji S."/>
            <person name="Chinwalla A."/>
            <person name="Civetta A."/>
            <person name="Clifton S.W."/>
            <person name="Comeron J.M."/>
            <person name="Costello J.C."/>
            <person name="Coyne J.A."/>
            <person name="Daub J."/>
            <person name="David R.G."/>
            <person name="Delcher A.L."/>
            <person name="Delehaunty K."/>
            <person name="Do C.B."/>
            <person name="Ebling H."/>
            <person name="Edwards K."/>
            <person name="Eickbush T."/>
            <person name="Evans J.D."/>
            <person name="Filipski A."/>
            <person name="Findeiss S."/>
            <person name="Freyhult E."/>
            <person name="Fulton L."/>
            <person name="Fulton R."/>
            <person name="Garcia A.C."/>
            <person name="Gardiner A."/>
            <person name="Garfield D.A."/>
            <person name="Garvin B.E."/>
            <person name="Gibson G."/>
            <person name="Gilbert D."/>
            <person name="Gnerre S."/>
            <person name="Godfrey J."/>
            <person name="Good R."/>
            <person name="Gotea V."/>
            <person name="Gravely B."/>
            <person name="Greenberg A.J."/>
            <person name="Griffiths-Jones S."/>
            <person name="Gross S."/>
            <person name="Guigo R."/>
            <person name="Gustafson E.A."/>
            <person name="Haerty W."/>
            <person name="Hahn M.W."/>
            <person name="Halligan D.L."/>
            <person name="Halpern A.L."/>
            <person name="Halter G.M."/>
            <person name="Han M.V."/>
            <person name="Heger A."/>
            <person name="Hillier L."/>
            <person name="Hinrichs A.S."/>
            <person name="Holmes I."/>
            <person name="Hoskins R.A."/>
            <person name="Hubisz M.J."/>
            <person name="Hultmark D."/>
            <person name="Huntley M.A."/>
            <person name="Jaffe D.B."/>
            <person name="Jagadeeshan S."/>
            <person name="Jeck W.R."/>
            <person name="Johnson J."/>
            <person name="Jones C.D."/>
            <person name="Jordan W.C."/>
            <person name="Karpen G.H."/>
            <person name="Kataoka E."/>
            <person name="Keightley P.D."/>
            <person name="Kheradpour P."/>
            <person name="Kirkness E.F."/>
            <person name="Koerich L.B."/>
            <person name="Kristiansen K."/>
            <person name="Kudrna D."/>
            <person name="Kulathinal R.J."/>
            <person name="Kumar S."/>
            <person name="Kwok R."/>
            <person name="Lander E."/>
            <person name="Langley C.H."/>
            <person name="Lapoint R."/>
            <person name="Lazzaro B.P."/>
            <person name="Lee S.J."/>
            <person name="Levesque L."/>
            <person name="Li R."/>
            <person name="Lin C.F."/>
            <person name="Lin M.F."/>
            <person name="Lindblad-Toh K."/>
            <person name="Llopart A."/>
            <person name="Long M."/>
            <person name="Low L."/>
            <person name="Lozovsky E."/>
            <person name="Lu J."/>
            <person name="Luo M."/>
            <person name="Machado C.A."/>
            <person name="Makalowski W."/>
            <person name="Marzo M."/>
            <person name="Matsuda M."/>
            <person name="Matzkin L."/>
            <person name="McAllister B."/>
            <person name="McBride C.S."/>
            <person name="McKernan B."/>
            <person name="McKernan K."/>
            <person name="Mendez-Lago M."/>
            <person name="Minx P."/>
            <person name="Mollenhauer M.U."/>
            <person name="Montooth K."/>
            <person name="Mount S.M."/>
            <person name="Mu X."/>
            <person name="Myers E."/>
            <person name="Negre B."/>
            <person name="Newfeld S."/>
            <person name="Nielsen R."/>
            <person name="Noor M.A."/>
            <person name="O'Grady P."/>
            <person name="Pachter L."/>
            <person name="Papaceit M."/>
            <person name="Parisi M.J."/>
            <person name="Parisi M."/>
            <person name="Parts L."/>
            <person name="Pedersen J.S."/>
            <person name="Pesole G."/>
            <person name="Phillippy A.M."/>
            <person name="Ponting C.P."/>
            <person name="Pop M."/>
            <person name="Porcelli D."/>
            <person name="Powell J.R."/>
            <person name="Prohaska S."/>
            <person name="Pruitt K."/>
            <person name="Puig M."/>
            <person name="Quesneville H."/>
            <person name="Ram K.R."/>
            <person name="Rand D."/>
            <person name="Rasmussen M.D."/>
            <person name="Reed L.K."/>
            <person name="Reenan R."/>
            <person name="Reily A."/>
            <person name="Remington K.A."/>
            <person name="Rieger T.T."/>
            <person name="Ritchie M.G."/>
            <person name="Robin C."/>
            <person name="Rogers Y.H."/>
            <person name="Rohde C."/>
            <person name="Rozas J."/>
            <person name="Rubenfield M.J."/>
            <person name="Ruiz A."/>
            <person name="Russo S."/>
            <person name="Salzberg S.L."/>
            <person name="Sanchez-Gracia A."/>
            <person name="Saranga D.J."/>
            <person name="Sato H."/>
            <person name="Schaeffer S.W."/>
            <person name="Schatz M.C."/>
            <person name="Schlenke T."/>
            <person name="Schwartz R."/>
            <person name="Segarra C."/>
            <person name="Singh R.S."/>
            <person name="Sirot L."/>
            <person name="Sirota M."/>
            <person name="Sisneros N.B."/>
            <person name="Smith C.D."/>
            <person name="Smith T.F."/>
            <person name="Spieth J."/>
            <person name="Stage D.E."/>
            <person name="Stark A."/>
            <person name="Stephan W."/>
            <person name="Strausberg R.L."/>
            <person name="Strempel S."/>
            <person name="Sturgill D."/>
            <person name="Sutton G."/>
            <person name="Sutton G.G."/>
            <person name="Tao W."/>
            <person name="Teichmann S."/>
            <person name="Tobari Y.N."/>
            <person name="Tomimura Y."/>
            <person name="Tsolas J.M."/>
            <person name="Valente V.L."/>
            <person name="Venter E."/>
            <person name="Venter J.C."/>
            <person name="Vicario S."/>
            <person name="Vieira F.G."/>
            <person name="Vilella A.J."/>
            <person name="Villasante A."/>
            <person name="Walenz B."/>
            <person name="Wang J."/>
            <person name="Wasserman M."/>
            <person name="Watts T."/>
            <person name="Wilson D."/>
            <person name="Wilson R.K."/>
            <person name="Wing R.A."/>
            <person name="Wolfner M.F."/>
            <person name="Wong A."/>
            <person name="Wong G.K."/>
            <person name="Wu C.I."/>
            <person name="Wu G."/>
            <person name="Yamamoto D."/>
            <person name="Yang H.P."/>
            <person name="Yang S.P."/>
            <person name="Yorke J.A."/>
            <person name="Yoshida K."/>
            <person name="Zdobnov E."/>
            <person name="Zhang P."/>
            <person name="Zhang Y."/>
            <person name="Zimin A.V."/>
            <person name="Baldwin J."/>
            <person name="Abdouelleil A."/>
            <person name="Abdulkadir J."/>
            <person name="Abebe A."/>
            <person name="Abera B."/>
            <person name="Abreu J."/>
            <person name="Acer S.C."/>
            <person name="Aftuck L."/>
            <person name="Alexander A."/>
            <person name="An P."/>
            <person name="Anderson E."/>
            <person name="Anderson S."/>
            <person name="Arachi H."/>
            <person name="Azer M."/>
            <person name="Bachantsang P."/>
            <person name="Barry A."/>
            <person name="Bayul T."/>
            <person name="Berlin A."/>
            <person name="Bessette D."/>
            <person name="Bloom T."/>
            <person name="Blye J."/>
            <person name="Boguslavskiy L."/>
            <person name="Bonnet C."/>
            <person name="Boukhgalter B."/>
            <person name="Bourzgui I."/>
            <person name="Brown A."/>
            <person name="Cahill P."/>
            <person name="Channer S."/>
            <person name="Cheshatsang Y."/>
            <person name="Chuda L."/>
            <person name="Citroen M."/>
            <person name="Collymore A."/>
            <person name="Cooke P."/>
            <person name="Costello M."/>
            <person name="D'Aco K."/>
            <person name="Daza R."/>
            <person name="De Haan G."/>
            <person name="DeGray S."/>
            <person name="DeMaso C."/>
            <person name="Dhargay N."/>
            <person name="Dooley K."/>
            <person name="Dooley E."/>
            <person name="Doricent M."/>
            <person name="Dorje P."/>
            <person name="Dorjee K."/>
            <person name="Dupes A."/>
            <person name="Elong R."/>
            <person name="Falk J."/>
            <person name="Farina A."/>
            <person name="Faro S."/>
            <person name="Ferguson D."/>
            <person name="Fisher S."/>
            <person name="Foley C.D."/>
            <person name="Franke A."/>
            <person name="Friedrich D."/>
            <person name="Gadbois L."/>
            <person name="Gearin G."/>
            <person name="Gearin C.R."/>
            <person name="Giannoukos G."/>
            <person name="Goode T."/>
            <person name="Graham J."/>
            <person name="Grandbois E."/>
            <person name="Grewal S."/>
            <person name="Gyaltsen K."/>
            <person name="Hafez N."/>
            <person name="Hagos B."/>
            <person name="Hall J."/>
            <person name="Henson C."/>
            <person name="Hollinger A."/>
            <person name="Honan T."/>
            <person name="Huard M.D."/>
            <person name="Hughes L."/>
            <person name="Hurhula B."/>
            <person name="Husby M.E."/>
            <person name="Kamat A."/>
            <person name="Kanga B."/>
            <person name="Kashin S."/>
            <person name="Khazanovich D."/>
            <person name="Kisner P."/>
            <person name="Lance K."/>
            <person name="Lara M."/>
            <person name="Lee W."/>
            <person name="Lennon N."/>
            <person name="Letendre F."/>
            <person name="LeVine R."/>
            <person name="Lipovsky A."/>
            <person name="Liu X."/>
            <person name="Liu J."/>
            <person name="Liu S."/>
            <person name="Lokyitsang T."/>
            <person name="Lokyitsang Y."/>
            <person name="Lubonja R."/>
            <person name="Lui A."/>
            <person name="MacDonald P."/>
            <person name="Magnisalis V."/>
            <person name="Maru K."/>
            <person name="Matthews C."/>
            <person name="McCusker W."/>
            <person name="McDonough S."/>
            <person name="Mehta T."/>
            <person name="Meldrim J."/>
            <person name="Meneus L."/>
            <person name="Mihai O."/>
            <person name="Mihalev A."/>
            <person name="Mihova T."/>
            <person name="Mittelman R."/>
            <person name="Mlenga V."/>
            <person name="Montmayeur A."/>
            <person name="Mulrain L."/>
            <person name="Navidi A."/>
            <person name="Naylor J."/>
            <person name="Negash T."/>
            <person name="Nguyen T."/>
            <person name="Nguyen N."/>
            <person name="Nicol R."/>
            <person name="Norbu C."/>
            <person name="Norbu N."/>
            <person name="Novod N."/>
            <person name="O'Neill B."/>
            <person name="Osman S."/>
            <person name="Markiewicz E."/>
            <person name="Oyono O.L."/>
            <person name="Patti C."/>
            <person name="Phunkhang P."/>
            <person name="Pierre F."/>
            <person name="Priest M."/>
            <person name="Raghuraman S."/>
            <person name="Rege F."/>
            <person name="Reyes R."/>
            <person name="Rise C."/>
            <person name="Rogov P."/>
            <person name="Ross K."/>
            <person name="Ryan E."/>
            <person name="Settipalli S."/>
            <person name="Shea T."/>
            <person name="Sherpa N."/>
            <person name="Shi L."/>
            <person name="Shih D."/>
            <person name="Sparrow T."/>
            <person name="Spaulding J."/>
            <person name="Stalker J."/>
            <person name="Stange-Thomann N."/>
            <person name="Stavropoulos S."/>
            <person name="Stone C."/>
            <person name="Strader C."/>
            <person name="Tesfaye S."/>
            <person name="Thomson T."/>
            <person name="Thoulutsang Y."/>
            <person name="Thoulutsang D."/>
            <person name="Topham K."/>
            <person name="Topping I."/>
            <person name="Tsamla T."/>
            <person name="Vassiliev H."/>
            <person name="Vo A."/>
            <person name="Wangchuk T."/>
            <person name="Wangdi T."/>
            <person name="Weiand M."/>
            <person name="Wilkinson J."/>
            <person name="Wilson A."/>
            <person name="Yadav S."/>
            <person name="Young G."/>
            <person name="Yu Q."/>
            <person name="Zembek L."/>
            <person name="Zhong D."/>
            <person name="Zimmer A."/>
            <person name="Zwirko Z."/>
            <person name="Jaffe D.B."/>
            <person name="Alvarez P."/>
            <person name="Brockman W."/>
            <person name="Butler J."/>
            <person name="Chin C."/>
            <person name="Gnerre S."/>
            <person name="Grabherr M."/>
            <person name="Kleber M."/>
            <person name="Mauceli E."/>
            <person name="MacCallum I."/>
        </authorList>
    </citation>
    <scope>NUCLEOTIDE SEQUENCE [LARGE SCALE GENOMIC DNA]</scope>
    <source>
        <strain evidence="5">Tucson 14030-0811.24</strain>
    </source>
</reference>
<dbReference type="OMA" id="GIMENLE"/>
<dbReference type="InterPro" id="IPR044748">
    <property type="entry name" value="Trm3/TARBP1_C"/>
</dbReference>
<evidence type="ECO:0000313" key="4">
    <source>
        <dbReference type="EMBL" id="EDW83416.1"/>
    </source>
</evidence>
<dbReference type="KEGG" id="dwi:6649446"/>
<dbReference type="OrthoDB" id="241340at2759"/>
<dbReference type="FunCoup" id="B4NF41">
    <property type="interactions" value="5"/>
</dbReference>